<sequence>MYDDDDVYPGIIIDVETHSIPVKCMHRNGVNKYFWTTPREDVSCYADDQLLCLLYPQALDKHSYLTGEDHMEISRIPLGELQLEMP</sequence>
<reference evidence="1" key="1">
    <citation type="submission" date="2022-07" db="EMBL/GenBank/DDBJ databases">
        <title>Chromosome-level genome of Muraenolepis orangiensis.</title>
        <authorList>
            <person name="Kim J."/>
        </authorList>
    </citation>
    <scope>NUCLEOTIDE SEQUENCE</scope>
    <source>
        <strain evidence="1">KU_S4_2022</strain>
        <tissue evidence="1">Muscle</tissue>
    </source>
</reference>
<accession>A0A9Q0ITI8</accession>
<organism evidence="1 2">
    <name type="scientific">Muraenolepis orangiensis</name>
    <name type="common">Patagonian moray cod</name>
    <dbReference type="NCBI Taxonomy" id="630683"/>
    <lineage>
        <taxon>Eukaryota</taxon>
        <taxon>Metazoa</taxon>
        <taxon>Chordata</taxon>
        <taxon>Craniata</taxon>
        <taxon>Vertebrata</taxon>
        <taxon>Euteleostomi</taxon>
        <taxon>Actinopterygii</taxon>
        <taxon>Neopterygii</taxon>
        <taxon>Teleostei</taxon>
        <taxon>Neoteleostei</taxon>
        <taxon>Acanthomorphata</taxon>
        <taxon>Zeiogadaria</taxon>
        <taxon>Gadariae</taxon>
        <taxon>Gadiformes</taxon>
        <taxon>Muraenolepidoidei</taxon>
        <taxon>Muraenolepididae</taxon>
        <taxon>Muraenolepis</taxon>
    </lineage>
</organism>
<keyword evidence="2" id="KW-1185">Reference proteome</keyword>
<evidence type="ECO:0000313" key="2">
    <source>
        <dbReference type="Proteomes" id="UP001148018"/>
    </source>
</evidence>
<comment type="caution">
    <text evidence="1">The sequence shown here is derived from an EMBL/GenBank/DDBJ whole genome shotgun (WGS) entry which is preliminary data.</text>
</comment>
<gene>
    <name evidence="1" type="ORF">NHX12_019020</name>
</gene>
<protein>
    <submittedName>
        <fullName evidence="1">Uncharacterized protein</fullName>
    </submittedName>
</protein>
<evidence type="ECO:0000313" key="1">
    <source>
        <dbReference type="EMBL" id="KAJ3612762.1"/>
    </source>
</evidence>
<dbReference type="AlphaFoldDB" id="A0A9Q0ITI8"/>
<dbReference type="Proteomes" id="UP001148018">
    <property type="component" value="Unassembled WGS sequence"/>
</dbReference>
<dbReference type="OrthoDB" id="8945351at2759"/>
<proteinExistence type="predicted"/>
<name>A0A9Q0ITI8_9TELE</name>
<dbReference type="EMBL" id="JANIIK010000035">
    <property type="protein sequence ID" value="KAJ3612762.1"/>
    <property type="molecule type" value="Genomic_DNA"/>
</dbReference>